<dbReference type="OrthoDB" id="7777654at2759"/>
<dbReference type="RefSeq" id="XP_016275543.1">
    <property type="nucleotide sequence ID" value="XM_016418267.1"/>
</dbReference>
<dbReference type="HOGENOM" id="CLU_019722_2_1_1"/>
<evidence type="ECO:0000313" key="11">
    <source>
        <dbReference type="EMBL" id="EMS24424.1"/>
    </source>
</evidence>
<dbReference type="GeneID" id="27368615"/>
<accession>M7XKL7</accession>
<dbReference type="PROSITE" id="PS00982">
    <property type="entry name" value="PHYTOENE_DH"/>
    <property type="match status" value="1"/>
</dbReference>
<dbReference type="PANTHER" id="PTHR43734">
    <property type="entry name" value="PHYTOENE DESATURASE"/>
    <property type="match status" value="1"/>
</dbReference>
<keyword evidence="6 8" id="KW-0560">Oxidoreductase</keyword>
<dbReference type="InterPro" id="IPR008150">
    <property type="entry name" value="Phytoene_DH_bac_CS"/>
</dbReference>
<evidence type="ECO:0000256" key="8">
    <source>
        <dbReference type="RuleBase" id="RU362075"/>
    </source>
</evidence>
<dbReference type="GO" id="GO:0016166">
    <property type="term" value="F:phytoene dehydrogenase activity"/>
    <property type="evidence" value="ECO:0007669"/>
    <property type="project" value="UniProtKB-ARBA"/>
</dbReference>
<evidence type="ECO:0000256" key="9">
    <source>
        <dbReference type="SAM" id="Phobius"/>
    </source>
</evidence>
<comment type="similarity">
    <text evidence="3 8">Belongs to the carotenoid/retinoid oxidoreductase family.</text>
</comment>
<dbReference type="EMBL" id="KB722644">
    <property type="protein sequence ID" value="EMS24424.1"/>
    <property type="molecule type" value="Genomic_DNA"/>
</dbReference>
<keyword evidence="12" id="KW-1185">Reference proteome</keyword>
<protein>
    <recommendedName>
        <fullName evidence="4">Phytoene desaturase</fullName>
    </recommendedName>
    <alternativeName>
        <fullName evidence="7">Phytoene desaturase (3,4-didehydrolycopene-forming)</fullName>
    </alternativeName>
</protein>
<evidence type="ECO:0000256" key="1">
    <source>
        <dbReference type="ARBA" id="ARBA00001911"/>
    </source>
</evidence>
<dbReference type="FunFam" id="3.50.50.60:FF:000171">
    <property type="entry name" value="zeta-carotene-forming phytoene desaturase"/>
    <property type="match status" value="1"/>
</dbReference>
<name>M7XKL7_RHOT1</name>
<evidence type="ECO:0000256" key="2">
    <source>
        <dbReference type="ARBA" id="ARBA00004829"/>
    </source>
</evidence>
<feature type="domain" description="Amine oxidase" evidence="10">
    <location>
        <begin position="79"/>
        <end position="560"/>
    </location>
</feature>
<dbReference type="PANTHER" id="PTHR43734:SF1">
    <property type="entry name" value="PHYTOENE DESATURASE"/>
    <property type="match status" value="1"/>
</dbReference>
<sequence>MRPLAREEELRCDAEQRKVKVIASGNSSARSPMPGGAVRCLTGLLLSCHQLVSTARMAAANGHGKGKPSVLIVGAGVGGTASAARLAQSGFDVTVLEKNDFAGGRCSLFTDPTKSFRFDQGPSLFLIPRLFDETFNDLGTSLENEGIKLVKCEPNYRIVFPDKEVVEMSSDLTRMKKQVERWEGEKGFEGFLGFLKEGHAHYELSMVHVLHRNFTSLLSMVRPSLIIQLRKLHPFVSVYSRATKYFKTDRMRRAFTFASMYLGMSPFDALGAYNLLQYTEHCEGILYPLGGFGRIPQTLQQLAEKSGAKFRFNSPVKRVTVENGTAKGVELESGEKLTADIVLVNADLVWSMAHLYEETSYSKRLEERPVSCSSISLYWSMNRKIPQLDSHTIFLAEEYRESFDSIFREHRIPHEPSFYVNVPSRHDPSAAPADKDAVIVLVPVGHISAALPSSSDWDKVVEETRNKIIGEIERRLDIEDLRSCIEHETINTPITWGEKFNLHRGSILGLSHDFFNVLSFRPKTRHPSVKNAYFVGASAHPGTGVPIVLAGARLVATQILNDLGMPIPSRWNVSSSELATHKTIRDAAGGFTLLSVLFGLIALLVMYLRG</sequence>
<gene>
    <name evidence="11" type="ORF">RHTO_04602</name>
</gene>
<dbReference type="NCBIfam" id="TIGR02734">
    <property type="entry name" value="crtI_fam"/>
    <property type="match status" value="1"/>
</dbReference>
<evidence type="ECO:0000256" key="7">
    <source>
        <dbReference type="ARBA" id="ARBA00034551"/>
    </source>
</evidence>
<dbReference type="GO" id="GO:0016117">
    <property type="term" value="P:carotenoid biosynthetic process"/>
    <property type="evidence" value="ECO:0007669"/>
    <property type="project" value="UniProtKB-KW"/>
</dbReference>
<feature type="transmembrane region" description="Helical" evidence="9">
    <location>
        <begin position="587"/>
        <end position="608"/>
    </location>
</feature>
<evidence type="ECO:0000256" key="6">
    <source>
        <dbReference type="ARBA" id="ARBA00023002"/>
    </source>
</evidence>
<dbReference type="AlphaFoldDB" id="M7XKL7"/>
<evidence type="ECO:0000256" key="4">
    <source>
        <dbReference type="ARBA" id="ARBA00013293"/>
    </source>
</evidence>
<organism evidence="11 12">
    <name type="scientific">Rhodotorula toruloides (strain NP11)</name>
    <name type="common">Yeast</name>
    <name type="synonym">Rhodosporidium toruloides</name>
    <dbReference type="NCBI Taxonomy" id="1130832"/>
    <lineage>
        <taxon>Eukaryota</taxon>
        <taxon>Fungi</taxon>
        <taxon>Dikarya</taxon>
        <taxon>Basidiomycota</taxon>
        <taxon>Pucciniomycotina</taxon>
        <taxon>Microbotryomycetes</taxon>
        <taxon>Sporidiobolales</taxon>
        <taxon>Sporidiobolaceae</taxon>
        <taxon>Rhodotorula</taxon>
    </lineage>
</organism>
<reference evidence="11 12" key="1">
    <citation type="journal article" date="2012" name="Nat. Commun.">
        <title>A multi-omic map of the lipid-producing yeast Rhodosporidium toruloides.</title>
        <authorList>
            <person name="Zhu Z."/>
            <person name="Zhang S."/>
            <person name="Liu H."/>
            <person name="Shen H."/>
            <person name="Lin X."/>
            <person name="Yang F."/>
            <person name="Zhou Y.J."/>
            <person name="Jin G."/>
            <person name="Ye M."/>
            <person name="Zou H."/>
            <person name="Zou H."/>
            <person name="Zhao Z.K."/>
        </authorList>
    </citation>
    <scope>NUCLEOTIDE SEQUENCE [LARGE SCALE GENOMIC DNA]</scope>
    <source>
        <strain evidence="11 12">NP11</strain>
    </source>
</reference>
<keyword evidence="9" id="KW-1133">Transmembrane helix</keyword>
<keyword evidence="9" id="KW-0472">Membrane</keyword>
<dbReference type="SUPFAM" id="SSF51905">
    <property type="entry name" value="FAD/NAD(P)-binding domain"/>
    <property type="match status" value="1"/>
</dbReference>
<evidence type="ECO:0000256" key="5">
    <source>
        <dbReference type="ARBA" id="ARBA00022746"/>
    </source>
</evidence>
<dbReference type="Pfam" id="PF01593">
    <property type="entry name" value="Amino_oxidase"/>
    <property type="match status" value="1"/>
</dbReference>
<dbReference type="InterPro" id="IPR002937">
    <property type="entry name" value="Amino_oxidase"/>
</dbReference>
<evidence type="ECO:0000313" key="12">
    <source>
        <dbReference type="Proteomes" id="UP000016926"/>
    </source>
</evidence>
<dbReference type="Proteomes" id="UP000016926">
    <property type="component" value="Unassembled WGS sequence"/>
</dbReference>
<dbReference type="InterPro" id="IPR036188">
    <property type="entry name" value="FAD/NAD-bd_sf"/>
</dbReference>
<proteinExistence type="inferred from homology"/>
<evidence type="ECO:0000256" key="3">
    <source>
        <dbReference type="ARBA" id="ARBA00006046"/>
    </source>
</evidence>
<evidence type="ECO:0000259" key="10">
    <source>
        <dbReference type="Pfam" id="PF01593"/>
    </source>
</evidence>
<dbReference type="eggNOG" id="KOG4254">
    <property type="taxonomic scope" value="Eukaryota"/>
</dbReference>
<dbReference type="Gene3D" id="3.50.50.60">
    <property type="entry name" value="FAD/NAD(P)-binding domain"/>
    <property type="match status" value="2"/>
</dbReference>
<comment type="pathway">
    <text evidence="2 8">Carotenoid biosynthesis.</text>
</comment>
<comment type="cofactor">
    <cofactor evidence="1">
        <name>NAD(+)</name>
        <dbReference type="ChEBI" id="CHEBI:57540"/>
    </cofactor>
</comment>
<keyword evidence="5 8" id="KW-0125">Carotenoid biosynthesis</keyword>
<keyword evidence="9" id="KW-0812">Transmembrane</keyword>
<dbReference type="InterPro" id="IPR014105">
    <property type="entry name" value="Carotenoid/retinoid_OxRdtase"/>
</dbReference>